<feature type="transmembrane region" description="Helical" evidence="1">
    <location>
        <begin position="153"/>
        <end position="172"/>
    </location>
</feature>
<keyword evidence="1" id="KW-1133">Transmembrane helix</keyword>
<name>A0A2H3CBB0_ARMGA</name>
<keyword evidence="1" id="KW-0472">Membrane</keyword>
<dbReference type="PANTHER" id="PTHR40465">
    <property type="entry name" value="CHROMOSOME 1, WHOLE GENOME SHOTGUN SEQUENCE"/>
    <property type="match status" value="1"/>
</dbReference>
<keyword evidence="1" id="KW-0812">Transmembrane</keyword>
<dbReference type="Proteomes" id="UP000217790">
    <property type="component" value="Unassembled WGS sequence"/>
</dbReference>
<protein>
    <recommendedName>
        <fullName evidence="2">DUF6534 domain-containing protein</fullName>
    </recommendedName>
</protein>
<organism evidence="3 4">
    <name type="scientific">Armillaria gallica</name>
    <name type="common">Bulbous honey fungus</name>
    <name type="synonym">Armillaria bulbosa</name>
    <dbReference type="NCBI Taxonomy" id="47427"/>
    <lineage>
        <taxon>Eukaryota</taxon>
        <taxon>Fungi</taxon>
        <taxon>Dikarya</taxon>
        <taxon>Basidiomycota</taxon>
        <taxon>Agaricomycotina</taxon>
        <taxon>Agaricomycetes</taxon>
        <taxon>Agaricomycetidae</taxon>
        <taxon>Agaricales</taxon>
        <taxon>Marasmiineae</taxon>
        <taxon>Physalacriaceae</taxon>
        <taxon>Armillaria</taxon>
    </lineage>
</organism>
<reference evidence="4" key="1">
    <citation type="journal article" date="2017" name="Nat. Ecol. Evol.">
        <title>Genome expansion and lineage-specific genetic innovations in the forest pathogenic fungi Armillaria.</title>
        <authorList>
            <person name="Sipos G."/>
            <person name="Prasanna A.N."/>
            <person name="Walter M.C."/>
            <person name="O'Connor E."/>
            <person name="Balint B."/>
            <person name="Krizsan K."/>
            <person name="Kiss B."/>
            <person name="Hess J."/>
            <person name="Varga T."/>
            <person name="Slot J."/>
            <person name="Riley R."/>
            <person name="Boka B."/>
            <person name="Rigling D."/>
            <person name="Barry K."/>
            <person name="Lee J."/>
            <person name="Mihaltcheva S."/>
            <person name="LaButti K."/>
            <person name="Lipzen A."/>
            <person name="Waldron R."/>
            <person name="Moloney N.M."/>
            <person name="Sperisen C."/>
            <person name="Kredics L."/>
            <person name="Vagvoelgyi C."/>
            <person name="Patrignani A."/>
            <person name="Fitzpatrick D."/>
            <person name="Nagy I."/>
            <person name="Doyle S."/>
            <person name="Anderson J.B."/>
            <person name="Grigoriev I.V."/>
            <person name="Gueldener U."/>
            <person name="Muensterkoetter M."/>
            <person name="Nagy L.G."/>
        </authorList>
    </citation>
    <scope>NUCLEOTIDE SEQUENCE [LARGE SCALE GENOMIC DNA]</scope>
    <source>
        <strain evidence="4">Ar21-2</strain>
    </source>
</reference>
<gene>
    <name evidence="3" type="ORF">ARMGADRAFT_1040103</name>
</gene>
<sequence length="297" mass="33223">MSSQNLTAVPSLGMTLGAIYIGATVATILYGITNLQVIIYYNKHPHDWWLYRYSVAILWVLDTLHVAFSTHAVYHYFVELFGNYLGLYHIVWHLPLLGRSVPDKKLTGAHRCSCHGCWHFLSLRCILYIQFYVHSTHQGMSHMTADVSICTLFSVIATSDFVIAFSMCYYLHKSKQTSAFSSTSAMLRGLIRLIIVSGLATSACSVLALVTYLAWQNSLVFLGIDFILPKLYINSLLAMLNFRKDYQGPTKSGFCGRNVVKFTPNETGINMNDMNIGTPIESVDSLSYGKEGIDSPV</sequence>
<dbReference type="InterPro" id="IPR045339">
    <property type="entry name" value="DUF6534"/>
</dbReference>
<dbReference type="AlphaFoldDB" id="A0A2H3CBB0"/>
<dbReference type="InParanoid" id="A0A2H3CBB0"/>
<feature type="transmembrane region" description="Helical" evidence="1">
    <location>
        <begin position="12"/>
        <end position="37"/>
    </location>
</feature>
<feature type="transmembrane region" description="Helical" evidence="1">
    <location>
        <begin position="221"/>
        <end position="242"/>
    </location>
</feature>
<feature type="transmembrane region" description="Helical" evidence="1">
    <location>
        <begin position="193"/>
        <end position="215"/>
    </location>
</feature>
<dbReference type="EMBL" id="KZ293746">
    <property type="protein sequence ID" value="PBK80365.1"/>
    <property type="molecule type" value="Genomic_DNA"/>
</dbReference>
<evidence type="ECO:0000313" key="4">
    <source>
        <dbReference type="Proteomes" id="UP000217790"/>
    </source>
</evidence>
<dbReference type="OrthoDB" id="2535105at2759"/>
<evidence type="ECO:0000256" key="1">
    <source>
        <dbReference type="SAM" id="Phobius"/>
    </source>
</evidence>
<dbReference type="STRING" id="47427.A0A2H3CBB0"/>
<proteinExistence type="predicted"/>
<feature type="transmembrane region" description="Helical" evidence="1">
    <location>
        <begin position="49"/>
        <end position="68"/>
    </location>
</feature>
<evidence type="ECO:0000313" key="3">
    <source>
        <dbReference type="EMBL" id="PBK80365.1"/>
    </source>
</evidence>
<keyword evidence="4" id="KW-1185">Reference proteome</keyword>
<dbReference type="Pfam" id="PF20152">
    <property type="entry name" value="DUF6534"/>
    <property type="match status" value="1"/>
</dbReference>
<evidence type="ECO:0000259" key="2">
    <source>
        <dbReference type="Pfam" id="PF20152"/>
    </source>
</evidence>
<dbReference type="OMA" id="FSTHAVY"/>
<feature type="domain" description="DUF6534" evidence="2">
    <location>
        <begin position="157"/>
        <end position="244"/>
    </location>
</feature>
<accession>A0A2H3CBB0</accession>
<dbReference type="PANTHER" id="PTHR40465:SF1">
    <property type="entry name" value="DUF6534 DOMAIN-CONTAINING PROTEIN"/>
    <property type="match status" value="1"/>
</dbReference>